<dbReference type="Pfam" id="PF08378">
    <property type="entry name" value="NERD"/>
    <property type="match status" value="1"/>
</dbReference>
<dbReference type="AlphaFoldDB" id="A0A1M7CDG4"/>
<organism evidence="2 3">
    <name type="scientific">Lacicoccus alkaliphilus DSM 16010</name>
    <dbReference type="NCBI Taxonomy" id="1123231"/>
    <lineage>
        <taxon>Bacteria</taxon>
        <taxon>Bacillati</taxon>
        <taxon>Bacillota</taxon>
        <taxon>Bacilli</taxon>
        <taxon>Bacillales</taxon>
        <taxon>Salinicoccaceae</taxon>
        <taxon>Lacicoccus</taxon>
    </lineage>
</organism>
<protein>
    <submittedName>
        <fullName evidence="2">Nuclease-related domain-containing protein</fullName>
    </submittedName>
</protein>
<accession>A0A1M7CDG4</accession>
<reference evidence="2 3" key="1">
    <citation type="submission" date="2016-11" db="EMBL/GenBank/DDBJ databases">
        <authorList>
            <person name="Jaros S."/>
            <person name="Januszkiewicz K."/>
            <person name="Wedrychowicz H."/>
        </authorList>
    </citation>
    <scope>NUCLEOTIDE SEQUENCE [LARGE SCALE GENOMIC DNA]</scope>
    <source>
        <strain evidence="2 3">DSM 16010</strain>
    </source>
</reference>
<proteinExistence type="predicted"/>
<sequence>MRAKTRRHQQLEILSARYRLSAYEKDELQKLEDGYQGELQFDGIIGSFITGTNIIHMKDYSCHPEDAPGILTKSKEDTSHIQIDNVVVAKDFLYTFEIKNYNFDLFYKDASWYFENGNEFTSPLLQLGRQRDMLGKMLRSFDSRIRMFNVVVFINENQTIFNLPATTEIIVRSHLHKKLSKAMGGNQYDHSHLVSRLESRKVDVLKYQRDTIVEFRELEKGLFCEQCGRKLLRRNRDWFRCAACEVDFPILDATARLICELKVLNRSWKVTPSLIQTFSDGGISEFYVRSNVKRGRLKL</sequence>
<evidence type="ECO:0000313" key="3">
    <source>
        <dbReference type="Proteomes" id="UP000184206"/>
    </source>
</evidence>
<evidence type="ECO:0000313" key="2">
    <source>
        <dbReference type="EMBL" id="SHL65295.1"/>
    </source>
</evidence>
<dbReference type="RefSeq" id="WP_072708405.1">
    <property type="nucleotide sequence ID" value="NZ_FRCF01000002.1"/>
</dbReference>
<gene>
    <name evidence="2" type="ORF">SAMN02745189_00752</name>
</gene>
<dbReference type="InterPro" id="IPR011528">
    <property type="entry name" value="NERD"/>
</dbReference>
<keyword evidence="3" id="KW-1185">Reference proteome</keyword>
<dbReference type="STRING" id="1123231.SAMN02745189_00752"/>
<name>A0A1M7CDG4_9BACL</name>
<feature type="domain" description="NERD" evidence="1">
    <location>
        <begin position="74"/>
        <end position="154"/>
    </location>
</feature>
<evidence type="ECO:0000259" key="1">
    <source>
        <dbReference type="Pfam" id="PF08378"/>
    </source>
</evidence>
<dbReference type="EMBL" id="FRCF01000002">
    <property type="protein sequence ID" value="SHL65295.1"/>
    <property type="molecule type" value="Genomic_DNA"/>
</dbReference>
<dbReference type="Proteomes" id="UP000184206">
    <property type="component" value="Unassembled WGS sequence"/>
</dbReference>